<dbReference type="AlphaFoldDB" id="A0A1S8NJ60"/>
<dbReference type="Proteomes" id="UP000191154">
    <property type="component" value="Unassembled WGS sequence"/>
</dbReference>
<dbReference type="GO" id="GO:0016740">
    <property type="term" value="F:transferase activity"/>
    <property type="evidence" value="ECO:0007669"/>
    <property type="project" value="UniProtKB-KW"/>
</dbReference>
<protein>
    <submittedName>
        <fullName evidence="2">Nucleotidyltransferase domain protein</fullName>
    </submittedName>
</protein>
<keyword evidence="2" id="KW-0808">Transferase</keyword>
<comment type="caution">
    <text evidence="2">The sequence shown here is derived from an EMBL/GenBank/DDBJ whole genome shotgun (WGS) entry which is preliminary data.</text>
</comment>
<evidence type="ECO:0000313" key="3">
    <source>
        <dbReference type="Proteomes" id="UP000191154"/>
    </source>
</evidence>
<proteinExistence type="predicted"/>
<dbReference type="Pfam" id="PF18765">
    <property type="entry name" value="Polbeta"/>
    <property type="match status" value="1"/>
</dbReference>
<dbReference type="Gene3D" id="3.30.460.10">
    <property type="entry name" value="Beta Polymerase, domain 2"/>
    <property type="match status" value="1"/>
</dbReference>
<dbReference type="InterPro" id="IPR043519">
    <property type="entry name" value="NT_sf"/>
</dbReference>
<feature type="domain" description="Polymerase beta nucleotidyltransferase" evidence="1">
    <location>
        <begin position="12"/>
        <end position="98"/>
    </location>
</feature>
<dbReference type="InterPro" id="IPR041633">
    <property type="entry name" value="Polbeta"/>
</dbReference>
<dbReference type="PANTHER" id="PTHR33933">
    <property type="entry name" value="NUCLEOTIDYLTRANSFERASE"/>
    <property type="match status" value="1"/>
</dbReference>
<name>A0A1S8NJ60_CLOSA</name>
<reference evidence="2 3" key="1">
    <citation type="submission" date="2016-05" db="EMBL/GenBank/DDBJ databases">
        <title>Microbial solvent formation.</title>
        <authorList>
            <person name="Poehlein A."/>
            <person name="Montoya Solano J.D."/>
            <person name="Flitsch S."/>
            <person name="Krabben P."/>
            <person name="Duerre P."/>
            <person name="Daniel R."/>
        </authorList>
    </citation>
    <scope>NUCLEOTIDE SEQUENCE [LARGE SCALE GENOMIC DNA]</scope>
    <source>
        <strain evidence="2 3">L1-8</strain>
    </source>
</reference>
<dbReference type="CDD" id="cd05403">
    <property type="entry name" value="NT_KNTase_like"/>
    <property type="match status" value="1"/>
</dbReference>
<evidence type="ECO:0000259" key="1">
    <source>
        <dbReference type="Pfam" id="PF18765"/>
    </source>
</evidence>
<dbReference type="InterPro" id="IPR052548">
    <property type="entry name" value="Type_VII_TA_antitoxin"/>
</dbReference>
<evidence type="ECO:0000313" key="2">
    <source>
        <dbReference type="EMBL" id="OOM16534.1"/>
    </source>
</evidence>
<dbReference type="PANTHER" id="PTHR33933:SF1">
    <property type="entry name" value="PROTEIN ADENYLYLTRANSFERASE MNTA-RELATED"/>
    <property type="match status" value="1"/>
</dbReference>
<accession>A0A1S8NJ60</accession>
<dbReference type="SUPFAM" id="SSF81301">
    <property type="entry name" value="Nucleotidyltransferase"/>
    <property type="match status" value="1"/>
</dbReference>
<organism evidence="2 3">
    <name type="scientific">Clostridium saccharobutylicum</name>
    <dbReference type="NCBI Taxonomy" id="169679"/>
    <lineage>
        <taxon>Bacteria</taxon>
        <taxon>Bacillati</taxon>
        <taxon>Bacillota</taxon>
        <taxon>Clostridia</taxon>
        <taxon>Eubacteriales</taxon>
        <taxon>Clostridiaceae</taxon>
        <taxon>Clostridium</taxon>
    </lineage>
</organism>
<dbReference type="EMBL" id="LZYZ01000001">
    <property type="protein sequence ID" value="OOM16534.1"/>
    <property type="molecule type" value="Genomic_DNA"/>
</dbReference>
<gene>
    <name evidence="2" type="ORF">CLOSAC_08050</name>
</gene>
<sequence>MINLNLEQKIVNEIVSICHKYEYISKVILFGSRARGDNSIKSDIDLAVYCDNSIGAFIEDVEMNTTTLLEFDFSDMKDIHDELFIDQVKKEGVVIYEKH</sequence>
<dbReference type="STRING" id="169679.CSACC_41950"/>
<dbReference type="RefSeq" id="WP_242949870.1">
    <property type="nucleotide sequence ID" value="NZ_LZYZ01000001.1"/>
</dbReference>